<keyword evidence="1" id="KW-0812">Transmembrane</keyword>
<evidence type="ECO:0000313" key="3">
    <source>
        <dbReference type="Proteomes" id="UP000236023"/>
    </source>
</evidence>
<proteinExistence type="predicted"/>
<gene>
    <name evidence="2" type="ORF">CXK94_03965</name>
</gene>
<evidence type="ECO:0008006" key="4">
    <source>
        <dbReference type="Google" id="ProtNLM"/>
    </source>
</evidence>
<accession>A0A2N8T6Q2</accession>
<protein>
    <recommendedName>
        <fullName evidence="4">D-alanyl-lipoteichoic acid biosynthesis protein DltD</fullName>
    </recommendedName>
</protein>
<sequence>MSGTVETSLGGSAARAVADPVDMRPTYLLALLVGLFGSLGAFALLLAGLEITDNLPPPAFSNSLCVDEKLSFLRDNPVRDPNLLVIGSSVAWRHVDGEVLVEQAPGSRPFNGAFCGLHANQAVYVANWLLDRHPGIRQVVMIVDPLDFAGCWKVPDAVFDRDDVDSYVNGQASPWGYYLRYFSPRSLLHNARTIKAQRANLIEWDPLVFNRYGDGPLEPRGDRGLFYGRPDPLDSGCFSALAALAGRLEQEKRQLIVVSTPLHPQWKEEFDHDGSFLGYFDNRLSAALAGNDTARYWNADREWVAPPSAFVDAIHLRWSAVRDFSSALARQLLEAERDALDDSIVAENEEIFAQP</sequence>
<name>A0A2N8T6Q2_STUST</name>
<dbReference type="RefSeq" id="WP_102893374.1">
    <property type="nucleotide sequence ID" value="NZ_JAMOHU010000001.1"/>
</dbReference>
<dbReference type="EMBL" id="POUT01000002">
    <property type="protein sequence ID" value="PNG10375.1"/>
    <property type="molecule type" value="Genomic_DNA"/>
</dbReference>
<feature type="transmembrane region" description="Helical" evidence="1">
    <location>
        <begin position="27"/>
        <end position="49"/>
    </location>
</feature>
<dbReference type="AlphaFoldDB" id="A0A2N8T6Q2"/>
<evidence type="ECO:0000256" key="1">
    <source>
        <dbReference type="SAM" id="Phobius"/>
    </source>
</evidence>
<comment type="caution">
    <text evidence="2">The sequence shown here is derived from an EMBL/GenBank/DDBJ whole genome shotgun (WGS) entry which is preliminary data.</text>
</comment>
<dbReference type="Proteomes" id="UP000236023">
    <property type="component" value="Unassembled WGS sequence"/>
</dbReference>
<evidence type="ECO:0000313" key="2">
    <source>
        <dbReference type="EMBL" id="PNG10375.1"/>
    </source>
</evidence>
<keyword evidence="1" id="KW-1133">Transmembrane helix</keyword>
<organism evidence="2 3">
    <name type="scientific">Stutzerimonas stutzeri</name>
    <name type="common">Pseudomonas stutzeri</name>
    <dbReference type="NCBI Taxonomy" id="316"/>
    <lineage>
        <taxon>Bacteria</taxon>
        <taxon>Pseudomonadati</taxon>
        <taxon>Pseudomonadota</taxon>
        <taxon>Gammaproteobacteria</taxon>
        <taxon>Pseudomonadales</taxon>
        <taxon>Pseudomonadaceae</taxon>
        <taxon>Stutzerimonas</taxon>
    </lineage>
</organism>
<reference evidence="2 3" key="1">
    <citation type="submission" date="2018-01" db="EMBL/GenBank/DDBJ databases">
        <title>Denitrification phenotypes of diverse strains of Pseudomonas stutzeri.</title>
        <authorList>
            <person name="Milligan D.A."/>
            <person name="Bergaust L."/>
            <person name="Bakken L.R."/>
            <person name="Frostegard A."/>
        </authorList>
    </citation>
    <scope>NUCLEOTIDE SEQUENCE [LARGE SCALE GENOMIC DNA]</scope>
    <source>
        <strain evidence="2 3">24a75</strain>
    </source>
</reference>
<keyword evidence="1" id="KW-0472">Membrane</keyword>